<gene>
    <name evidence="2" type="ORF">PV328_003289</name>
</gene>
<organism evidence="2 3">
    <name type="scientific">Microctonus aethiopoides</name>
    <dbReference type="NCBI Taxonomy" id="144406"/>
    <lineage>
        <taxon>Eukaryota</taxon>
        <taxon>Metazoa</taxon>
        <taxon>Ecdysozoa</taxon>
        <taxon>Arthropoda</taxon>
        <taxon>Hexapoda</taxon>
        <taxon>Insecta</taxon>
        <taxon>Pterygota</taxon>
        <taxon>Neoptera</taxon>
        <taxon>Endopterygota</taxon>
        <taxon>Hymenoptera</taxon>
        <taxon>Apocrita</taxon>
        <taxon>Ichneumonoidea</taxon>
        <taxon>Braconidae</taxon>
        <taxon>Euphorinae</taxon>
        <taxon>Microctonus</taxon>
    </lineage>
</organism>
<reference evidence="2" key="2">
    <citation type="submission" date="2023-03" db="EMBL/GenBank/DDBJ databases">
        <authorList>
            <person name="Inwood S.N."/>
            <person name="Skelly J.G."/>
            <person name="Guhlin J."/>
            <person name="Harrop T.W.R."/>
            <person name="Goldson S.G."/>
            <person name="Dearden P.K."/>
        </authorList>
    </citation>
    <scope>NUCLEOTIDE SEQUENCE</scope>
    <source>
        <strain evidence="2">Irish</strain>
        <tissue evidence="2">Whole body</tissue>
    </source>
</reference>
<evidence type="ECO:0000313" key="3">
    <source>
        <dbReference type="Proteomes" id="UP001168990"/>
    </source>
</evidence>
<name>A0AA39KKH5_9HYME</name>
<dbReference type="InterPro" id="IPR013579">
    <property type="entry name" value="FAST_2"/>
</dbReference>
<evidence type="ECO:0000313" key="2">
    <source>
        <dbReference type="EMBL" id="KAK0164697.1"/>
    </source>
</evidence>
<dbReference type="Proteomes" id="UP001168990">
    <property type="component" value="Unassembled WGS sequence"/>
</dbReference>
<accession>A0AA39KKH5</accession>
<protein>
    <recommendedName>
        <fullName evidence="1">FAST kinase-like protein subdomain 2 domain-containing protein</fullName>
    </recommendedName>
</protein>
<evidence type="ECO:0000259" key="1">
    <source>
        <dbReference type="Pfam" id="PF08368"/>
    </source>
</evidence>
<proteinExistence type="predicted"/>
<dbReference type="AlphaFoldDB" id="A0AA39KKH5"/>
<comment type="caution">
    <text evidence="2">The sequence shown here is derived from an EMBL/GenBank/DDBJ whole genome shotgun (WGS) entry which is preliminary data.</text>
</comment>
<sequence length="634" mass="72661">MARNITNIFSISSSIRQLMTISNNVINPIRLLRTSTYCENARRKEDNAYQSSNKRKLTFMNNSLEINKLRACSSQQEIFQYIKENNKNMNGLEALEIMTKLFILEKTKQIHNNSVAQTKEFSMLCSILKSNIRQLSEANALQALKVLNYFQVPASTVIVQMVLQIIRNSINNLSIEQILFLIFLLSKCQKTPLSEALSIALPIVLESCIKSQIDFDNIDTLTNLLQHLVKRPNKCESLSTILNALNNKDISLFTTNQAKVLLASIANLNPHIAVTELLKKCQQVLTNSMSDMKQYDLKSIQRILTENYRNSDDLFYNENFLDAYATAVISKDMGFDFAVETLARCNEFHYTHDALLEYVTAKCCECQNEANMIDNRTCFILLRAISNSDYKQVLWETVKTIVMNERLLEVSRGQLINISIYLASLDCYWPELLAKIFTADYIKKPLSAKLKKKFLFIYSIVKTSYPEYTGPWPSDNLIQMFVSSSSPSPYNDTNFPLKSALECVIGGHQYIITNIRFKMSYYIDHAIIMRKGGFPIAVNNSDEATPSTIEELQPPENSQVILLIRIPDYGYIRNTQRLTGFWSLFTQTLKTETNYTIIPINGTMWEKMTEHDQVKYLSQEIRLKSDKLSAITNS</sequence>
<reference evidence="2" key="1">
    <citation type="journal article" date="2023" name="bioRxiv">
        <title>Scaffold-level genome assemblies of two parasitoid biocontrol wasps reveal the parthenogenesis mechanism and an associated novel virus.</title>
        <authorList>
            <person name="Inwood S."/>
            <person name="Skelly J."/>
            <person name="Guhlin J."/>
            <person name="Harrop T."/>
            <person name="Goldson S."/>
            <person name="Dearden P."/>
        </authorList>
    </citation>
    <scope>NUCLEOTIDE SEQUENCE</scope>
    <source>
        <strain evidence="2">Irish</strain>
        <tissue evidence="2">Whole body</tissue>
    </source>
</reference>
<dbReference type="EMBL" id="JAQQBS010001422">
    <property type="protein sequence ID" value="KAK0164697.1"/>
    <property type="molecule type" value="Genomic_DNA"/>
</dbReference>
<dbReference type="Pfam" id="PF08368">
    <property type="entry name" value="FAST_2"/>
    <property type="match status" value="1"/>
</dbReference>
<feature type="domain" description="FAST kinase-like protein subdomain 2" evidence="1">
    <location>
        <begin position="451"/>
        <end position="536"/>
    </location>
</feature>
<keyword evidence="3" id="KW-1185">Reference proteome</keyword>